<evidence type="ECO:0000313" key="2">
    <source>
        <dbReference type="EMBL" id="KAG8376212.1"/>
    </source>
</evidence>
<evidence type="ECO:0000313" key="3">
    <source>
        <dbReference type="Proteomes" id="UP000826271"/>
    </source>
</evidence>
<feature type="region of interest" description="Disordered" evidence="1">
    <location>
        <begin position="1"/>
        <end position="42"/>
    </location>
</feature>
<dbReference type="AlphaFoldDB" id="A0AAV6X6H1"/>
<protein>
    <recommendedName>
        <fullName evidence="4">Transposase MuDR plant domain-containing protein</fullName>
    </recommendedName>
</protein>
<feature type="compositionally biased region" description="Acidic residues" evidence="1">
    <location>
        <begin position="9"/>
        <end position="22"/>
    </location>
</feature>
<name>A0AAV6X6H1_9LAMI</name>
<accession>A0AAV6X6H1</accession>
<proteinExistence type="predicted"/>
<sequence length="163" mass="19028">MVKNRAIEDINEEEEEDGEDLESNSSDFDSGKDSDNEHGERIPVFSEQDMCAEVGCKWKIAALVVGKDASFQVGEYNPKHSCGRAYYVRNCKSAWIGKKYQDRFRTYLRRNVVGFRQDVIQDIRVHVSRNQAYTTKWQALKQREGNTEEKYGKLWDYAEKLRT</sequence>
<evidence type="ECO:0008006" key="4">
    <source>
        <dbReference type="Google" id="ProtNLM"/>
    </source>
</evidence>
<gene>
    <name evidence="2" type="ORF">BUALT_Bualt09G0039600</name>
</gene>
<evidence type="ECO:0000256" key="1">
    <source>
        <dbReference type="SAM" id="MobiDB-lite"/>
    </source>
</evidence>
<comment type="caution">
    <text evidence="2">The sequence shown here is derived from an EMBL/GenBank/DDBJ whole genome shotgun (WGS) entry which is preliminary data.</text>
</comment>
<dbReference type="PANTHER" id="PTHR31973">
    <property type="entry name" value="POLYPROTEIN, PUTATIVE-RELATED"/>
    <property type="match status" value="1"/>
</dbReference>
<keyword evidence="3" id="KW-1185">Reference proteome</keyword>
<dbReference type="PANTHER" id="PTHR31973:SF191">
    <property type="entry name" value="OS05G0489400 PROTEIN"/>
    <property type="match status" value="1"/>
</dbReference>
<reference evidence="2" key="1">
    <citation type="submission" date="2019-10" db="EMBL/GenBank/DDBJ databases">
        <authorList>
            <person name="Zhang R."/>
            <person name="Pan Y."/>
            <person name="Wang J."/>
            <person name="Ma R."/>
            <person name="Yu S."/>
        </authorList>
    </citation>
    <scope>NUCLEOTIDE SEQUENCE</scope>
    <source>
        <strain evidence="2">LA-IB0</strain>
        <tissue evidence="2">Leaf</tissue>
    </source>
</reference>
<dbReference type="EMBL" id="WHWC01000009">
    <property type="protein sequence ID" value="KAG8376212.1"/>
    <property type="molecule type" value="Genomic_DNA"/>
</dbReference>
<dbReference type="Proteomes" id="UP000826271">
    <property type="component" value="Unassembled WGS sequence"/>
</dbReference>
<feature type="compositionally biased region" description="Basic and acidic residues" evidence="1">
    <location>
        <begin position="29"/>
        <end position="41"/>
    </location>
</feature>
<organism evidence="2 3">
    <name type="scientific">Buddleja alternifolia</name>
    <dbReference type="NCBI Taxonomy" id="168488"/>
    <lineage>
        <taxon>Eukaryota</taxon>
        <taxon>Viridiplantae</taxon>
        <taxon>Streptophyta</taxon>
        <taxon>Embryophyta</taxon>
        <taxon>Tracheophyta</taxon>
        <taxon>Spermatophyta</taxon>
        <taxon>Magnoliopsida</taxon>
        <taxon>eudicotyledons</taxon>
        <taxon>Gunneridae</taxon>
        <taxon>Pentapetalae</taxon>
        <taxon>asterids</taxon>
        <taxon>lamiids</taxon>
        <taxon>Lamiales</taxon>
        <taxon>Scrophulariaceae</taxon>
        <taxon>Buddlejeae</taxon>
        <taxon>Buddleja</taxon>
    </lineage>
</organism>